<protein>
    <recommendedName>
        <fullName evidence="6">Wax synthase domain-containing protein</fullName>
    </recommendedName>
</protein>
<feature type="domain" description="Wax synthase" evidence="6">
    <location>
        <begin position="80"/>
        <end position="166"/>
    </location>
</feature>
<keyword evidence="2 5" id="KW-0812">Transmembrane</keyword>
<accession>A0A4S3JPV4</accession>
<dbReference type="InterPro" id="IPR032805">
    <property type="entry name" value="Wax_synthase_dom"/>
</dbReference>
<dbReference type="EMBL" id="SOSA01000096">
    <property type="protein sequence ID" value="THC96848.1"/>
    <property type="molecule type" value="Genomic_DNA"/>
</dbReference>
<comment type="caution">
    <text evidence="7">The sequence shown here is derived from an EMBL/GenBank/DDBJ whole genome shotgun (WGS) entry which is preliminary data.</text>
</comment>
<evidence type="ECO:0000256" key="3">
    <source>
        <dbReference type="ARBA" id="ARBA00022989"/>
    </source>
</evidence>
<evidence type="ECO:0000256" key="5">
    <source>
        <dbReference type="SAM" id="Phobius"/>
    </source>
</evidence>
<keyword evidence="8" id="KW-1185">Reference proteome</keyword>
<comment type="subcellular location">
    <subcellularLocation>
        <location evidence="1">Membrane</location>
        <topology evidence="1">Multi-pass membrane protein</topology>
    </subcellularLocation>
</comment>
<organism evidence="7 8">
    <name type="scientific">Aspergillus tanneri</name>
    <dbReference type="NCBI Taxonomy" id="1220188"/>
    <lineage>
        <taxon>Eukaryota</taxon>
        <taxon>Fungi</taxon>
        <taxon>Dikarya</taxon>
        <taxon>Ascomycota</taxon>
        <taxon>Pezizomycotina</taxon>
        <taxon>Eurotiomycetes</taxon>
        <taxon>Eurotiomycetidae</taxon>
        <taxon>Eurotiales</taxon>
        <taxon>Aspergillaceae</taxon>
        <taxon>Aspergillus</taxon>
        <taxon>Aspergillus subgen. Circumdati</taxon>
    </lineage>
</organism>
<feature type="transmembrane region" description="Helical" evidence="5">
    <location>
        <begin position="154"/>
        <end position="175"/>
    </location>
</feature>
<dbReference type="VEuPathDB" id="FungiDB:EYZ11_003672"/>
<keyword evidence="4 5" id="KW-0472">Membrane</keyword>
<name>A0A4S3JPV4_9EURO</name>
<proteinExistence type="predicted"/>
<evidence type="ECO:0000259" key="6">
    <source>
        <dbReference type="Pfam" id="PF13813"/>
    </source>
</evidence>
<evidence type="ECO:0000256" key="4">
    <source>
        <dbReference type="ARBA" id="ARBA00023136"/>
    </source>
</evidence>
<sequence>MDLLASSPPPPDVVNSWAYGKEWLWIRALNPHPVTLDDLRNRLIGCTMNWYIVGRVMNDIWYRVFSVIFVGLGISEPKQWPPLYGHYCDTSTLRGYFGTFWHQTLRWPFQGISNYISHQVLGLARGTVSRYVNLFIVFFLSGTLHSILDVAFGGHWYPAGGLLCFFVFLPAGIVIEDVVRWAWRRLVARHSNSQNGGWLVRIIGHLWVIFYLALVTPIFNYPLQRIEGNPTYLVPWSLVRSLF</sequence>
<dbReference type="GO" id="GO:0016020">
    <property type="term" value="C:membrane"/>
    <property type="evidence" value="ECO:0007669"/>
    <property type="project" value="UniProtKB-SubCell"/>
</dbReference>
<reference evidence="7 8" key="1">
    <citation type="submission" date="2019-03" db="EMBL/GenBank/DDBJ databases">
        <title>The genome sequence of a newly discovered highly antifungal drug resistant Aspergillus species, Aspergillus tanneri NIH 1004.</title>
        <authorList>
            <person name="Mounaud S."/>
            <person name="Singh I."/>
            <person name="Joardar V."/>
            <person name="Pakala S."/>
            <person name="Pakala S."/>
            <person name="Venepally P."/>
            <person name="Hoover J."/>
            <person name="Nierman W."/>
            <person name="Chung J."/>
            <person name="Losada L."/>
        </authorList>
    </citation>
    <scope>NUCLEOTIDE SEQUENCE [LARGE SCALE GENOMIC DNA]</scope>
    <source>
        <strain evidence="7 8">NIH1004</strain>
    </source>
</reference>
<evidence type="ECO:0000256" key="1">
    <source>
        <dbReference type="ARBA" id="ARBA00004141"/>
    </source>
</evidence>
<keyword evidence="3 5" id="KW-1133">Transmembrane helix</keyword>
<gene>
    <name evidence="7" type="ORF">EYZ11_003672</name>
</gene>
<feature type="transmembrane region" description="Helical" evidence="5">
    <location>
        <begin position="196"/>
        <end position="219"/>
    </location>
</feature>
<evidence type="ECO:0000313" key="8">
    <source>
        <dbReference type="Proteomes" id="UP000308092"/>
    </source>
</evidence>
<dbReference type="Pfam" id="PF13813">
    <property type="entry name" value="MBOAT_2"/>
    <property type="match status" value="1"/>
</dbReference>
<evidence type="ECO:0000313" key="7">
    <source>
        <dbReference type="EMBL" id="THC96848.1"/>
    </source>
</evidence>
<dbReference type="AlphaFoldDB" id="A0A4S3JPV4"/>
<feature type="transmembrane region" description="Helical" evidence="5">
    <location>
        <begin position="131"/>
        <end position="148"/>
    </location>
</feature>
<dbReference type="Proteomes" id="UP000308092">
    <property type="component" value="Unassembled WGS sequence"/>
</dbReference>
<evidence type="ECO:0000256" key="2">
    <source>
        <dbReference type="ARBA" id="ARBA00022692"/>
    </source>
</evidence>